<gene>
    <name evidence="1" type="ORF">GZ78_08000</name>
</gene>
<comment type="caution">
    <text evidence="1">The sequence shown here is derived from an EMBL/GenBank/DDBJ whole genome shotgun (WGS) entry which is preliminary data.</text>
</comment>
<reference evidence="1 2" key="1">
    <citation type="submission" date="2014-06" db="EMBL/GenBank/DDBJ databases">
        <title>Whole Genome Sequences of Three Symbiotic Endozoicomonas Bacteria.</title>
        <authorList>
            <person name="Neave M.J."/>
            <person name="Apprill A."/>
            <person name="Voolstra C.R."/>
        </authorList>
    </citation>
    <scope>NUCLEOTIDE SEQUENCE [LARGE SCALE GENOMIC DNA]</scope>
    <source>
        <strain evidence="1 2">DSM 25634</strain>
    </source>
</reference>
<protein>
    <submittedName>
        <fullName evidence="1">Uncharacterized protein</fullName>
    </submittedName>
</protein>
<sequence length="131" mass="14881">MKAISALTPYPAATIIFSPTDKNSLHSVKRFDIQCTSNLAKCINQDEFQAIHDQNHDETRHDYVLRGLSWIAEKQKTQPPHQEKVRGLFFVFVKLSHLTIDYQAAINNVLINKKLSAHSSFLTCLQANTQS</sequence>
<dbReference type="RefSeq" id="WP_034833849.1">
    <property type="nucleotide sequence ID" value="NZ_JOKH01000001.1"/>
</dbReference>
<evidence type="ECO:0000313" key="2">
    <source>
        <dbReference type="Proteomes" id="UP000028073"/>
    </source>
</evidence>
<organism evidence="1 2">
    <name type="scientific">Endozoicomonas numazuensis</name>
    <dbReference type="NCBI Taxonomy" id="1137799"/>
    <lineage>
        <taxon>Bacteria</taxon>
        <taxon>Pseudomonadati</taxon>
        <taxon>Pseudomonadota</taxon>
        <taxon>Gammaproteobacteria</taxon>
        <taxon>Oceanospirillales</taxon>
        <taxon>Endozoicomonadaceae</taxon>
        <taxon>Endozoicomonas</taxon>
    </lineage>
</organism>
<keyword evidence="2" id="KW-1185">Reference proteome</keyword>
<dbReference type="AlphaFoldDB" id="A0A081NMX2"/>
<proteinExistence type="predicted"/>
<accession>A0A081NMX2</accession>
<dbReference type="STRING" id="1137799.GZ78_08000"/>
<name>A0A081NMX2_9GAMM</name>
<dbReference type="EMBL" id="JOKH01000001">
    <property type="protein sequence ID" value="KEQ19795.1"/>
    <property type="molecule type" value="Genomic_DNA"/>
</dbReference>
<dbReference type="Proteomes" id="UP000028073">
    <property type="component" value="Unassembled WGS sequence"/>
</dbReference>
<evidence type="ECO:0000313" key="1">
    <source>
        <dbReference type="EMBL" id="KEQ19795.1"/>
    </source>
</evidence>